<accession>A0A1I5S055</accession>
<name>A0A1I5S055_9PSEU</name>
<feature type="compositionally biased region" description="Gly residues" evidence="1">
    <location>
        <begin position="22"/>
        <end position="35"/>
    </location>
</feature>
<sequence length="108" mass="10536">MSAVAGPGRIVAAVRLPVTAGVRGGRSGPAAGLGPGDRVSEAGRVRRWPGAAGPLADPASVAAAGVRAGRVRPGAASRSAAAARKLDVRGGDRPAAEAIVSREGGRVR</sequence>
<protein>
    <submittedName>
        <fullName evidence="2">Uncharacterized protein</fullName>
    </submittedName>
</protein>
<dbReference type="Proteomes" id="UP000199137">
    <property type="component" value="Unassembled WGS sequence"/>
</dbReference>
<reference evidence="2 3" key="1">
    <citation type="submission" date="2016-10" db="EMBL/GenBank/DDBJ databases">
        <authorList>
            <person name="de Groot N.N."/>
        </authorList>
    </citation>
    <scope>NUCLEOTIDE SEQUENCE [LARGE SCALE GENOMIC DNA]</scope>
    <source>
        <strain evidence="2 3">DSM 44637</strain>
    </source>
</reference>
<dbReference type="STRING" id="112413.SAMN05421854_106119"/>
<feature type="compositionally biased region" description="Low complexity" evidence="1">
    <location>
        <begin position="70"/>
        <end position="83"/>
    </location>
</feature>
<gene>
    <name evidence="2" type="ORF">SAMN05421854_106119</name>
</gene>
<feature type="compositionally biased region" description="Basic and acidic residues" evidence="1">
    <location>
        <begin position="84"/>
        <end position="95"/>
    </location>
</feature>
<organism evidence="2 3">
    <name type="scientific">Amycolatopsis rubida</name>
    <dbReference type="NCBI Taxonomy" id="112413"/>
    <lineage>
        <taxon>Bacteria</taxon>
        <taxon>Bacillati</taxon>
        <taxon>Actinomycetota</taxon>
        <taxon>Actinomycetes</taxon>
        <taxon>Pseudonocardiales</taxon>
        <taxon>Pseudonocardiaceae</taxon>
        <taxon>Amycolatopsis</taxon>
    </lineage>
</organism>
<dbReference type="EMBL" id="FOWC01000006">
    <property type="protein sequence ID" value="SFP63656.1"/>
    <property type="molecule type" value="Genomic_DNA"/>
</dbReference>
<proteinExistence type="predicted"/>
<dbReference type="RefSeq" id="WP_093574584.1">
    <property type="nucleotide sequence ID" value="NZ_FOWC01000006.1"/>
</dbReference>
<evidence type="ECO:0000256" key="1">
    <source>
        <dbReference type="SAM" id="MobiDB-lite"/>
    </source>
</evidence>
<evidence type="ECO:0000313" key="2">
    <source>
        <dbReference type="EMBL" id="SFP63656.1"/>
    </source>
</evidence>
<dbReference type="AlphaFoldDB" id="A0A1I5S055"/>
<feature type="region of interest" description="Disordered" evidence="1">
    <location>
        <begin position="21"/>
        <end position="57"/>
    </location>
</feature>
<evidence type="ECO:0000313" key="3">
    <source>
        <dbReference type="Proteomes" id="UP000199137"/>
    </source>
</evidence>
<feature type="region of interest" description="Disordered" evidence="1">
    <location>
        <begin position="70"/>
        <end position="108"/>
    </location>
</feature>